<evidence type="ECO:0000256" key="8">
    <source>
        <dbReference type="RuleBase" id="RU003664"/>
    </source>
</evidence>
<proteinExistence type="inferred from homology"/>
<dbReference type="Gene3D" id="3.90.190.20">
    <property type="entry name" value="Mur ligase, C-terminal domain"/>
    <property type="match status" value="1"/>
</dbReference>
<keyword evidence="6 7" id="KW-0067">ATP-binding</keyword>
<dbReference type="Pfam" id="PF21799">
    <property type="entry name" value="MurD-like_N"/>
    <property type="match status" value="1"/>
</dbReference>
<feature type="binding site" evidence="7">
    <location>
        <begin position="117"/>
        <end position="123"/>
    </location>
    <ligand>
        <name>ATP</name>
        <dbReference type="ChEBI" id="CHEBI:30616"/>
    </ligand>
</feature>
<keyword evidence="4 7" id="KW-0436">Ligase</keyword>
<keyword evidence="7 8" id="KW-0573">Peptidoglycan synthesis</keyword>
<evidence type="ECO:0000313" key="12">
    <source>
        <dbReference type="Proteomes" id="UP001482231"/>
    </source>
</evidence>
<comment type="catalytic activity">
    <reaction evidence="7 8">
        <text>UDP-N-acetyl-alpha-D-muramoyl-L-alanine + D-glutamate + ATP = UDP-N-acetyl-alpha-D-muramoyl-L-alanyl-D-glutamate + ADP + phosphate + H(+)</text>
        <dbReference type="Rhea" id="RHEA:16429"/>
        <dbReference type="ChEBI" id="CHEBI:15378"/>
        <dbReference type="ChEBI" id="CHEBI:29986"/>
        <dbReference type="ChEBI" id="CHEBI:30616"/>
        <dbReference type="ChEBI" id="CHEBI:43474"/>
        <dbReference type="ChEBI" id="CHEBI:83898"/>
        <dbReference type="ChEBI" id="CHEBI:83900"/>
        <dbReference type="ChEBI" id="CHEBI:456216"/>
        <dbReference type="EC" id="6.3.2.9"/>
    </reaction>
</comment>
<evidence type="ECO:0000256" key="5">
    <source>
        <dbReference type="ARBA" id="ARBA00022741"/>
    </source>
</evidence>
<evidence type="ECO:0000259" key="10">
    <source>
        <dbReference type="Pfam" id="PF08245"/>
    </source>
</evidence>
<keyword evidence="7 8" id="KW-0133">Cell shape</keyword>
<protein>
    <recommendedName>
        <fullName evidence="7 8">UDP-N-acetylmuramoylalanine--D-glutamate ligase</fullName>
        <ecNumber evidence="7 8">6.3.2.9</ecNumber>
    </recommendedName>
    <alternativeName>
        <fullName evidence="7">D-glutamic acid-adding enzyme</fullName>
    </alternativeName>
    <alternativeName>
        <fullName evidence="7">UDP-N-acetylmuramoyl-L-alanyl-D-glutamate synthetase</fullName>
    </alternativeName>
</protein>
<dbReference type="GO" id="GO:0008764">
    <property type="term" value="F:UDP-N-acetylmuramoylalanine-D-glutamate ligase activity"/>
    <property type="evidence" value="ECO:0007669"/>
    <property type="project" value="UniProtKB-EC"/>
</dbReference>
<dbReference type="EMBL" id="JBAJEX010000007">
    <property type="protein sequence ID" value="MEO1767481.1"/>
    <property type="molecule type" value="Genomic_DNA"/>
</dbReference>
<dbReference type="InterPro" id="IPR004101">
    <property type="entry name" value="Mur_ligase_C"/>
</dbReference>
<dbReference type="Pfam" id="PF02875">
    <property type="entry name" value="Mur_ligase_C"/>
    <property type="match status" value="1"/>
</dbReference>
<comment type="pathway">
    <text evidence="2 7 8">Cell wall biogenesis; peptidoglycan biosynthesis.</text>
</comment>
<name>A0ABV0EFN1_9BURK</name>
<dbReference type="InterPro" id="IPR005762">
    <property type="entry name" value="MurD"/>
</dbReference>
<keyword evidence="7 8" id="KW-0132">Cell division</keyword>
<comment type="subcellular location">
    <subcellularLocation>
        <location evidence="1 7 8">Cytoplasm</location>
    </subcellularLocation>
</comment>
<dbReference type="SUPFAM" id="SSF51984">
    <property type="entry name" value="MurCD N-terminal domain"/>
    <property type="match status" value="1"/>
</dbReference>
<feature type="domain" description="Mur ligase C-terminal" evidence="9">
    <location>
        <begin position="314"/>
        <end position="427"/>
    </location>
</feature>
<dbReference type="EC" id="6.3.2.9" evidence="7 8"/>
<dbReference type="PANTHER" id="PTHR43692">
    <property type="entry name" value="UDP-N-ACETYLMURAMOYLALANINE--D-GLUTAMATE LIGASE"/>
    <property type="match status" value="1"/>
</dbReference>
<evidence type="ECO:0000259" key="9">
    <source>
        <dbReference type="Pfam" id="PF02875"/>
    </source>
</evidence>
<dbReference type="RefSeq" id="WP_347308590.1">
    <property type="nucleotide sequence ID" value="NZ_JBAJEX010000007.1"/>
</dbReference>
<dbReference type="Pfam" id="PF08245">
    <property type="entry name" value="Mur_ligase_M"/>
    <property type="match status" value="1"/>
</dbReference>
<evidence type="ECO:0000256" key="3">
    <source>
        <dbReference type="ARBA" id="ARBA00022490"/>
    </source>
</evidence>
<dbReference type="SUPFAM" id="SSF53244">
    <property type="entry name" value="MurD-like peptide ligases, peptide-binding domain"/>
    <property type="match status" value="1"/>
</dbReference>
<dbReference type="HAMAP" id="MF_00639">
    <property type="entry name" value="MurD"/>
    <property type="match status" value="1"/>
</dbReference>
<dbReference type="InterPro" id="IPR036615">
    <property type="entry name" value="Mur_ligase_C_dom_sf"/>
</dbReference>
<evidence type="ECO:0000313" key="11">
    <source>
        <dbReference type="EMBL" id="MEO1767481.1"/>
    </source>
</evidence>
<keyword evidence="3 7" id="KW-0963">Cytoplasm</keyword>
<feature type="domain" description="Mur ligase central" evidence="10">
    <location>
        <begin position="115"/>
        <end position="291"/>
    </location>
</feature>
<dbReference type="Gene3D" id="3.40.1190.10">
    <property type="entry name" value="Mur-like, catalytic domain"/>
    <property type="match status" value="1"/>
</dbReference>
<evidence type="ECO:0000256" key="1">
    <source>
        <dbReference type="ARBA" id="ARBA00004496"/>
    </source>
</evidence>
<evidence type="ECO:0000256" key="4">
    <source>
        <dbReference type="ARBA" id="ARBA00022598"/>
    </source>
</evidence>
<comment type="function">
    <text evidence="7 8">Cell wall formation. Catalyzes the addition of glutamate to the nucleotide precursor UDP-N-acetylmuramoyl-L-alanine (UMA).</text>
</comment>
<reference evidence="11 12" key="1">
    <citation type="submission" date="2024-02" db="EMBL/GenBank/DDBJ databases">
        <title>New thermophilic sulfur-oxidizing bacteria from a hot springs of the Uzon caldera (Kamchatka, Russia).</title>
        <authorList>
            <person name="Dukat A.M."/>
            <person name="Elcheninov A.G."/>
            <person name="Frolov E.N."/>
        </authorList>
    </citation>
    <scope>NUCLEOTIDE SEQUENCE [LARGE SCALE GENOMIC DNA]</scope>
    <source>
        <strain evidence="11 12">AK1</strain>
    </source>
</reference>
<comment type="caution">
    <text evidence="11">The sequence shown here is derived from an EMBL/GenBank/DDBJ whole genome shotgun (WGS) entry which is preliminary data.</text>
</comment>
<comment type="similarity">
    <text evidence="7">Belongs to the MurCDEF family.</text>
</comment>
<keyword evidence="12" id="KW-1185">Reference proteome</keyword>
<evidence type="ECO:0000256" key="6">
    <source>
        <dbReference type="ARBA" id="ARBA00022840"/>
    </source>
</evidence>
<keyword evidence="5 7" id="KW-0547">Nucleotide-binding</keyword>
<dbReference type="InterPro" id="IPR013221">
    <property type="entry name" value="Mur_ligase_cen"/>
</dbReference>
<evidence type="ECO:0000256" key="2">
    <source>
        <dbReference type="ARBA" id="ARBA00004752"/>
    </source>
</evidence>
<gene>
    <name evidence="7 11" type="primary">murD</name>
    <name evidence="11" type="ORF">V6E02_09685</name>
</gene>
<accession>A0ABV0EFN1</accession>
<sequence>MELAGKTVLVLGLGDTGLSMARWLARRGARLRLADTRTTPPHAETAAREFSQVPIHLGPLSDATFAGVDLIAISPGVPLAEPHVARARAAGIPVVGDIELFALYRPRQHTRLLAITGSNGKSTVTELVGVLCREAGLSTVVAGNIGLPVLTALAAIEDGERAPDVFVLELSSFQLETTVHLDADAASVLNLSQDHLDRYDSMADYAAAKARIFQGEGVQVLNRDDAHSRGMALPGRRVVTFGLTPHPTDWGLVQAEGGAWLAKGEKRLLPVAELPLAGLHNVANALAALALCQAIELPLPLLLHALRSFRGLPHRVERVAQIAGVTYYDDSKGTNVGATVAALEGLGVPVVLIAGGDGKGQDFAPLAPAVARHARAVVLIGRDAPLIERALATTRVPLLSAVDMDEAVRRAHAAARPGDAVLLSPACASFDMFRNYEHRAQVFIAAVRALAAESQP</sequence>
<organism evidence="11 12">
    <name type="scientific">Thiobacter aerophilum</name>
    <dbReference type="NCBI Taxonomy" id="3121275"/>
    <lineage>
        <taxon>Bacteria</taxon>
        <taxon>Pseudomonadati</taxon>
        <taxon>Pseudomonadota</taxon>
        <taxon>Betaproteobacteria</taxon>
        <taxon>Burkholderiales</taxon>
        <taxon>Thiobacteraceae</taxon>
        <taxon>Thiobacter</taxon>
    </lineage>
</organism>
<keyword evidence="7 8" id="KW-0961">Cell wall biogenesis/degradation</keyword>
<dbReference type="SUPFAM" id="SSF53623">
    <property type="entry name" value="MurD-like peptide ligases, catalytic domain"/>
    <property type="match status" value="1"/>
</dbReference>
<dbReference type="Proteomes" id="UP001482231">
    <property type="component" value="Unassembled WGS sequence"/>
</dbReference>
<keyword evidence="7 8" id="KW-0131">Cell cycle</keyword>
<dbReference type="Gene3D" id="3.40.50.720">
    <property type="entry name" value="NAD(P)-binding Rossmann-like Domain"/>
    <property type="match status" value="1"/>
</dbReference>
<dbReference type="InterPro" id="IPR036565">
    <property type="entry name" value="Mur-like_cat_sf"/>
</dbReference>
<dbReference type="NCBIfam" id="TIGR01087">
    <property type="entry name" value="murD"/>
    <property type="match status" value="1"/>
</dbReference>
<dbReference type="PANTHER" id="PTHR43692:SF1">
    <property type="entry name" value="UDP-N-ACETYLMURAMOYLALANINE--D-GLUTAMATE LIGASE"/>
    <property type="match status" value="1"/>
</dbReference>
<evidence type="ECO:0000256" key="7">
    <source>
        <dbReference type="HAMAP-Rule" id="MF_00639"/>
    </source>
</evidence>